<evidence type="ECO:0000313" key="13">
    <source>
        <dbReference type="Proteomes" id="UP000376575"/>
    </source>
</evidence>
<dbReference type="SUPFAM" id="SSF90123">
    <property type="entry name" value="ABC transporter transmembrane region"/>
    <property type="match status" value="1"/>
</dbReference>
<dbReference type="GO" id="GO:0016887">
    <property type="term" value="F:ATP hydrolysis activity"/>
    <property type="evidence" value="ECO:0007669"/>
    <property type="project" value="InterPro"/>
</dbReference>
<comment type="caution">
    <text evidence="12">The sequence shown here is derived from an EMBL/GenBank/DDBJ whole genome shotgun (WGS) entry which is preliminary data.</text>
</comment>
<keyword evidence="3" id="KW-1003">Cell membrane</keyword>
<feature type="domain" description="ABC transporter" evidence="10">
    <location>
        <begin position="337"/>
        <end position="571"/>
    </location>
</feature>
<dbReference type="Proteomes" id="UP000376575">
    <property type="component" value="Unassembled WGS sequence"/>
</dbReference>
<keyword evidence="2" id="KW-0813">Transport</keyword>
<dbReference type="Gene3D" id="1.20.1560.10">
    <property type="entry name" value="ABC transporter type 1, transmembrane domain"/>
    <property type="match status" value="1"/>
</dbReference>
<dbReference type="InterPro" id="IPR039421">
    <property type="entry name" value="Type_1_exporter"/>
</dbReference>
<keyword evidence="7 9" id="KW-1133">Transmembrane helix</keyword>
<dbReference type="AlphaFoldDB" id="A0A5J4F401"/>
<dbReference type="EMBL" id="BJKP01000002">
    <property type="protein sequence ID" value="GEA25781.1"/>
    <property type="molecule type" value="Genomic_DNA"/>
</dbReference>
<dbReference type="PANTHER" id="PTHR43394">
    <property type="entry name" value="ATP-DEPENDENT PERMEASE MDL1, MITOCHONDRIAL"/>
    <property type="match status" value="1"/>
</dbReference>
<dbReference type="PANTHER" id="PTHR43394:SF1">
    <property type="entry name" value="ATP-BINDING CASSETTE SUB-FAMILY B MEMBER 10, MITOCHONDRIAL"/>
    <property type="match status" value="1"/>
</dbReference>
<dbReference type="SMART" id="SM00382">
    <property type="entry name" value="AAA"/>
    <property type="match status" value="1"/>
</dbReference>
<evidence type="ECO:0000256" key="9">
    <source>
        <dbReference type="SAM" id="Phobius"/>
    </source>
</evidence>
<dbReference type="RefSeq" id="WP_151694654.1">
    <property type="nucleotide sequence ID" value="NZ_BJKP01000002.1"/>
</dbReference>
<evidence type="ECO:0000256" key="6">
    <source>
        <dbReference type="ARBA" id="ARBA00022840"/>
    </source>
</evidence>
<evidence type="ECO:0000256" key="8">
    <source>
        <dbReference type="ARBA" id="ARBA00023136"/>
    </source>
</evidence>
<dbReference type="Pfam" id="PF00005">
    <property type="entry name" value="ABC_tran"/>
    <property type="match status" value="1"/>
</dbReference>
<feature type="transmembrane region" description="Helical" evidence="9">
    <location>
        <begin position="21"/>
        <end position="42"/>
    </location>
</feature>
<feature type="domain" description="ABC transmembrane type-1" evidence="11">
    <location>
        <begin position="22"/>
        <end position="303"/>
    </location>
</feature>
<dbReference type="InterPro" id="IPR027417">
    <property type="entry name" value="P-loop_NTPase"/>
</dbReference>
<reference evidence="12 13" key="1">
    <citation type="journal article" date="2019" name="FEMS Microbiol. Lett.">
        <title>A novel salt-tolerant genotype illuminates the sucrose gene evolution in freshwater bloom-forming cyanobacterium Microcystis aeruginosa.</title>
        <authorList>
            <person name="Tanabe Y."/>
            <person name="Yamaguchi H."/>
            <person name="Sano T."/>
            <person name="Kawachi M."/>
        </authorList>
    </citation>
    <scope>NUCLEOTIDE SEQUENCE [LARGE SCALE GENOMIC DNA]</scope>
    <source>
        <strain evidence="12 13">NIES-4325</strain>
    </source>
</reference>
<keyword evidence="6 12" id="KW-0067">ATP-binding</keyword>
<organism evidence="12 13">
    <name type="scientific">Microcystis aeruginosa NIES-4325</name>
    <dbReference type="NCBI Taxonomy" id="2569534"/>
    <lineage>
        <taxon>Bacteria</taxon>
        <taxon>Bacillati</taxon>
        <taxon>Cyanobacteriota</taxon>
        <taxon>Cyanophyceae</taxon>
        <taxon>Oscillatoriophycideae</taxon>
        <taxon>Chroococcales</taxon>
        <taxon>Microcystaceae</taxon>
        <taxon>Microcystis</taxon>
    </lineage>
</organism>
<evidence type="ECO:0000259" key="11">
    <source>
        <dbReference type="PROSITE" id="PS50929"/>
    </source>
</evidence>
<evidence type="ECO:0000256" key="2">
    <source>
        <dbReference type="ARBA" id="ARBA00022448"/>
    </source>
</evidence>
<sequence>MKSRSSYWNLIPYLRPQTQTIILAFICTIGFTVFWPILAWLAGQMARYIGEGNVQALATLSGVGAVVFLLRGMSQYGQDSLMAKASLKIALELRKKVYAHLQTLGLNYFETAKTGDLSYRLTEDIDRIGEVINKFFHDFIPSALQLIVVFAYMFIVNWQLTIAVIIIAPLLGVLVGFFGEKLLQYARRAQAKISNLSSLLTEVFGGIRVVQAFAAEDYQTELFAQEAEENRRAQYLSESTKALQYVVVGFLQAMGVIFLFFLAGWQISQKNLTGVDFVSYVAAVAMLIDPIAHITSNYNQFKQGQASMDRIFELLAILPTITEKPNAIVLPPHSKEVEYCQVNFSYNEDRQVLKNINFTAHAGEMIALVGASGAGKTTLVNLLLRFYDPTAGKILIDGVDIRDVTLKSLRRQIGVVLQENILFSGTIAQNIAFGQGDFNLQEVEKAAKIANAHQFIGELSQGYYTYVGERGVNLSGGQRQRIAIARAVLSNPRILILDEATSALDSESEALVQEALERIMTERTVFVIAHRLATVRKANRILVLEKGEIIEVGNHEELLNLNGRYAQFHARQFQE</sequence>
<dbReference type="InterPro" id="IPR011527">
    <property type="entry name" value="ABC1_TM_dom"/>
</dbReference>
<evidence type="ECO:0000256" key="3">
    <source>
        <dbReference type="ARBA" id="ARBA00022475"/>
    </source>
</evidence>
<evidence type="ECO:0000259" key="10">
    <source>
        <dbReference type="PROSITE" id="PS50893"/>
    </source>
</evidence>
<evidence type="ECO:0000256" key="7">
    <source>
        <dbReference type="ARBA" id="ARBA00022989"/>
    </source>
</evidence>
<protein>
    <submittedName>
        <fullName evidence="12">Putative multidrug export ATP-binding/permease protein</fullName>
    </submittedName>
</protein>
<dbReference type="GO" id="GO:0005524">
    <property type="term" value="F:ATP binding"/>
    <property type="evidence" value="ECO:0007669"/>
    <property type="project" value="UniProtKB-KW"/>
</dbReference>
<name>A0A5J4F401_MICAE</name>
<evidence type="ECO:0000256" key="5">
    <source>
        <dbReference type="ARBA" id="ARBA00022741"/>
    </source>
</evidence>
<proteinExistence type="predicted"/>
<feature type="transmembrane region" description="Helical" evidence="9">
    <location>
        <begin position="135"/>
        <end position="155"/>
    </location>
</feature>
<dbReference type="CDD" id="cd07346">
    <property type="entry name" value="ABC_6TM_exporters"/>
    <property type="match status" value="1"/>
</dbReference>
<dbReference type="SUPFAM" id="SSF52540">
    <property type="entry name" value="P-loop containing nucleoside triphosphate hydrolases"/>
    <property type="match status" value="1"/>
</dbReference>
<comment type="subcellular location">
    <subcellularLocation>
        <location evidence="1">Cell membrane</location>
        <topology evidence="1">Multi-pass membrane protein</topology>
    </subcellularLocation>
</comment>
<dbReference type="PROSITE" id="PS00211">
    <property type="entry name" value="ABC_TRANSPORTER_1"/>
    <property type="match status" value="1"/>
</dbReference>
<keyword evidence="5" id="KW-0547">Nucleotide-binding</keyword>
<feature type="transmembrane region" description="Helical" evidence="9">
    <location>
        <begin position="161"/>
        <end position="179"/>
    </location>
</feature>
<evidence type="ECO:0000256" key="4">
    <source>
        <dbReference type="ARBA" id="ARBA00022692"/>
    </source>
</evidence>
<dbReference type="GO" id="GO:0005886">
    <property type="term" value="C:plasma membrane"/>
    <property type="evidence" value="ECO:0007669"/>
    <property type="project" value="UniProtKB-SubCell"/>
</dbReference>
<dbReference type="InterPro" id="IPR036640">
    <property type="entry name" value="ABC1_TM_sf"/>
</dbReference>
<keyword evidence="4 9" id="KW-0812">Transmembrane</keyword>
<dbReference type="PROSITE" id="PS50893">
    <property type="entry name" value="ABC_TRANSPORTER_2"/>
    <property type="match status" value="1"/>
</dbReference>
<dbReference type="Pfam" id="PF00664">
    <property type="entry name" value="ABC_membrane"/>
    <property type="match status" value="1"/>
</dbReference>
<dbReference type="GO" id="GO:0015421">
    <property type="term" value="F:ABC-type oligopeptide transporter activity"/>
    <property type="evidence" value="ECO:0007669"/>
    <property type="project" value="TreeGrafter"/>
</dbReference>
<dbReference type="InterPro" id="IPR003593">
    <property type="entry name" value="AAA+_ATPase"/>
</dbReference>
<feature type="transmembrane region" description="Helical" evidence="9">
    <location>
        <begin position="54"/>
        <end position="72"/>
    </location>
</feature>
<dbReference type="InterPro" id="IPR003439">
    <property type="entry name" value="ABC_transporter-like_ATP-bd"/>
</dbReference>
<accession>A0A5J4F401</accession>
<gene>
    <name evidence="12" type="ORF">MiAbW_00319</name>
</gene>
<keyword evidence="8 9" id="KW-0472">Membrane</keyword>
<evidence type="ECO:0000256" key="1">
    <source>
        <dbReference type="ARBA" id="ARBA00004651"/>
    </source>
</evidence>
<feature type="transmembrane region" description="Helical" evidence="9">
    <location>
        <begin position="242"/>
        <end position="265"/>
    </location>
</feature>
<dbReference type="Gene3D" id="3.40.50.300">
    <property type="entry name" value="P-loop containing nucleotide triphosphate hydrolases"/>
    <property type="match status" value="1"/>
</dbReference>
<dbReference type="InterPro" id="IPR017871">
    <property type="entry name" value="ABC_transporter-like_CS"/>
</dbReference>
<dbReference type="PROSITE" id="PS50929">
    <property type="entry name" value="ABC_TM1F"/>
    <property type="match status" value="1"/>
</dbReference>
<evidence type="ECO:0000313" key="12">
    <source>
        <dbReference type="EMBL" id="GEA25781.1"/>
    </source>
</evidence>
<dbReference type="FunFam" id="3.40.50.300:FF:000221">
    <property type="entry name" value="Multidrug ABC transporter ATP-binding protein"/>
    <property type="match status" value="1"/>
</dbReference>